<name>A0ABP7D8X5_9MICC</name>
<keyword evidence="13" id="KW-0411">Iron-sulfur</keyword>
<comment type="subcellular location">
    <subcellularLocation>
        <location evidence="3">Cytoplasm</location>
    </subcellularLocation>
</comment>
<dbReference type="Gene3D" id="1.20.5.1930">
    <property type="match status" value="1"/>
</dbReference>
<comment type="catalytic activity">
    <reaction evidence="1">
        <text>ATP + protein L-histidine = ADP + protein N-phospho-L-histidine.</text>
        <dbReference type="EC" id="2.7.13.3"/>
    </reaction>
</comment>
<comment type="function">
    <text evidence="14">Member of the two-component regulatory system NreB/NreC involved in the control of dissimilatory nitrate/nitrite reduction in response to oxygen. NreB functions as a direct oxygen sensor histidine kinase which is autophosphorylated, in the absence of oxygen, probably at the conserved histidine residue, and transfers its phosphate group probably to a conserved aspartate residue of NreC. NreB/NreC activates the expression of the nitrate (narGHJI) and nitrite (nir) reductase operons, as well as the putative nitrate transporter gene narT.</text>
</comment>
<evidence type="ECO:0000256" key="3">
    <source>
        <dbReference type="ARBA" id="ARBA00004496"/>
    </source>
</evidence>
<evidence type="ECO:0000313" key="18">
    <source>
        <dbReference type="EMBL" id="GAA3699970.1"/>
    </source>
</evidence>
<dbReference type="EMBL" id="BAABEO010000026">
    <property type="protein sequence ID" value="GAA3699970.1"/>
    <property type="molecule type" value="Genomic_DNA"/>
</dbReference>
<evidence type="ECO:0000259" key="17">
    <source>
        <dbReference type="PROSITE" id="PS50109"/>
    </source>
</evidence>
<reference evidence="19" key="1">
    <citation type="journal article" date="2019" name="Int. J. Syst. Evol. Microbiol.">
        <title>The Global Catalogue of Microorganisms (GCM) 10K type strain sequencing project: providing services to taxonomists for standard genome sequencing and annotation.</title>
        <authorList>
            <consortium name="The Broad Institute Genomics Platform"/>
            <consortium name="The Broad Institute Genome Sequencing Center for Infectious Disease"/>
            <person name="Wu L."/>
            <person name="Ma J."/>
        </authorList>
    </citation>
    <scope>NUCLEOTIDE SEQUENCE [LARGE SCALE GENOMIC DNA]</scope>
    <source>
        <strain evidence="19">JCM 30742</strain>
    </source>
</reference>
<keyword evidence="9" id="KW-0479">Metal-binding</keyword>
<keyword evidence="11" id="KW-0408">Iron</keyword>
<dbReference type="CDD" id="cd16917">
    <property type="entry name" value="HATPase_UhpB-NarQ-NarX-like"/>
    <property type="match status" value="1"/>
</dbReference>
<keyword evidence="16" id="KW-0812">Transmembrane</keyword>
<evidence type="ECO:0000256" key="15">
    <source>
        <dbReference type="ARBA" id="ARBA00030800"/>
    </source>
</evidence>
<organism evidence="18 19">
    <name type="scientific">Arthrobacter ginkgonis</name>
    <dbReference type="NCBI Taxonomy" id="1630594"/>
    <lineage>
        <taxon>Bacteria</taxon>
        <taxon>Bacillati</taxon>
        <taxon>Actinomycetota</taxon>
        <taxon>Actinomycetes</taxon>
        <taxon>Micrococcales</taxon>
        <taxon>Micrococcaceae</taxon>
        <taxon>Arthrobacter</taxon>
    </lineage>
</organism>
<comment type="cofactor">
    <cofactor evidence="2">
        <name>[4Fe-4S] cluster</name>
        <dbReference type="ChEBI" id="CHEBI:49883"/>
    </cofactor>
</comment>
<proteinExistence type="predicted"/>
<keyword evidence="16" id="KW-0472">Membrane</keyword>
<gene>
    <name evidence="18" type="ORF">GCM10023081_40980</name>
</gene>
<dbReference type="PANTHER" id="PTHR24421">
    <property type="entry name" value="NITRATE/NITRITE SENSOR PROTEIN NARX-RELATED"/>
    <property type="match status" value="1"/>
</dbReference>
<comment type="caution">
    <text evidence="18">The sequence shown here is derived from an EMBL/GenBank/DDBJ whole genome shotgun (WGS) entry which is preliminary data.</text>
</comment>
<evidence type="ECO:0000313" key="19">
    <source>
        <dbReference type="Proteomes" id="UP001500752"/>
    </source>
</evidence>
<evidence type="ECO:0000256" key="5">
    <source>
        <dbReference type="ARBA" id="ARBA00017322"/>
    </source>
</evidence>
<dbReference type="PANTHER" id="PTHR24421:SF62">
    <property type="entry name" value="SENSORY TRANSDUCTION HISTIDINE KINASE"/>
    <property type="match status" value="1"/>
</dbReference>
<evidence type="ECO:0000256" key="9">
    <source>
        <dbReference type="ARBA" id="ARBA00022723"/>
    </source>
</evidence>
<dbReference type="InterPro" id="IPR004358">
    <property type="entry name" value="Sig_transdc_His_kin-like_C"/>
</dbReference>
<dbReference type="PRINTS" id="PR00344">
    <property type="entry name" value="BCTRLSENSOR"/>
</dbReference>
<dbReference type="InterPro" id="IPR005467">
    <property type="entry name" value="His_kinase_dom"/>
</dbReference>
<keyword evidence="12" id="KW-0902">Two-component regulatory system</keyword>
<evidence type="ECO:0000256" key="14">
    <source>
        <dbReference type="ARBA" id="ARBA00024827"/>
    </source>
</evidence>
<dbReference type="GO" id="GO:0016301">
    <property type="term" value="F:kinase activity"/>
    <property type="evidence" value="ECO:0007669"/>
    <property type="project" value="UniProtKB-KW"/>
</dbReference>
<feature type="transmembrane region" description="Helical" evidence="16">
    <location>
        <begin position="39"/>
        <end position="60"/>
    </location>
</feature>
<evidence type="ECO:0000256" key="7">
    <source>
        <dbReference type="ARBA" id="ARBA00022490"/>
    </source>
</evidence>
<dbReference type="InterPro" id="IPR017205">
    <property type="entry name" value="Sig_transdc_His_kinase_ChrS"/>
</dbReference>
<evidence type="ECO:0000256" key="12">
    <source>
        <dbReference type="ARBA" id="ARBA00023012"/>
    </source>
</evidence>
<evidence type="ECO:0000256" key="6">
    <source>
        <dbReference type="ARBA" id="ARBA00022485"/>
    </source>
</evidence>
<evidence type="ECO:0000256" key="2">
    <source>
        <dbReference type="ARBA" id="ARBA00001966"/>
    </source>
</evidence>
<dbReference type="SUPFAM" id="SSF55874">
    <property type="entry name" value="ATPase domain of HSP90 chaperone/DNA topoisomerase II/histidine kinase"/>
    <property type="match status" value="1"/>
</dbReference>
<dbReference type="EC" id="2.7.13.3" evidence="4"/>
<evidence type="ECO:0000256" key="13">
    <source>
        <dbReference type="ARBA" id="ARBA00023014"/>
    </source>
</evidence>
<dbReference type="PROSITE" id="PS50109">
    <property type="entry name" value="HIS_KIN"/>
    <property type="match status" value="1"/>
</dbReference>
<dbReference type="SMART" id="SM00387">
    <property type="entry name" value="HATPase_c"/>
    <property type="match status" value="1"/>
</dbReference>
<dbReference type="InterPro" id="IPR036890">
    <property type="entry name" value="HATPase_C_sf"/>
</dbReference>
<keyword evidence="19" id="KW-1185">Reference proteome</keyword>
<dbReference type="Proteomes" id="UP001500752">
    <property type="component" value="Unassembled WGS sequence"/>
</dbReference>
<keyword evidence="6" id="KW-0004">4Fe-4S</keyword>
<accession>A0ABP7D8X5</accession>
<evidence type="ECO:0000256" key="1">
    <source>
        <dbReference type="ARBA" id="ARBA00000085"/>
    </source>
</evidence>
<keyword evidence="7" id="KW-0963">Cytoplasm</keyword>
<dbReference type="InterPro" id="IPR003594">
    <property type="entry name" value="HATPase_dom"/>
</dbReference>
<evidence type="ECO:0000256" key="11">
    <source>
        <dbReference type="ARBA" id="ARBA00023004"/>
    </source>
</evidence>
<feature type="transmembrane region" description="Helical" evidence="16">
    <location>
        <begin position="67"/>
        <end position="87"/>
    </location>
</feature>
<dbReference type="InterPro" id="IPR011712">
    <property type="entry name" value="Sig_transdc_His_kin_sub3_dim/P"/>
</dbReference>
<protein>
    <recommendedName>
        <fullName evidence="5">Oxygen sensor histidine kinase NreB</fullName>
        <ecNumber evidence="4">2.7.13.3</ecNumber>
    </recommendedName>
    <alternativeName>
        <fullName evidence="15">Nitrogen regulation protein B</fullName>
    </alternativeName>
</protein>
<feature type="transmembrane region" description="Helical" evidence="16">
    <location>
        <begin position="107"/>
        <end position="134"/>
    </location>
</feature>
<dbReference type="Gene3D" id="3.30.565.10">
    <property type="entry name" value="Histidine kinase-like ATPase, C-terminal domain"/>
    <property type="match status" value="1"/>
</dbReference>
<dbReference type="Pfam" id="PF07730">
    <property type="entry name" value="HisKA_3"/>
    <property type="match status" value="1"/>
</dbReference>
<evidence type="ECO:0000256" key="4">
    <source>
        <dbReference type="ARBA" id="ARBA00012438"/>
    </source>
</evidence>
<dbReference type="InterPro" id="IPR050482">
    <property type="entry name" value="Sensor_HK_TwoCompSys"/>
</dbReference>
<dbReference type="PIRSF" id="PIRSF037434">
    <property type="entry name" value="STHK_ChrS"/>
    <property type="match status" value="1"/>
</dbReference>
<feature type="domain" description="Histidine kinase" evidence="17">
    <location>
        <begin position="353"/>
        <end position="445"/>
    </location>
</feature>
<keyword evidence="8" id="KW-0808">Transferase</keyword>
<keyword evidence="16" id="KW-1133">Transmembrane helix</keyword>
<dbReference type="Pfam" id="PF02518">
    <property type="entry name" value="HATPase_c"/>
    <property type="match status" value="1"/>
</dbReference>
<evidence type="ECO:0000256" key="16">
    <source>
        <dbReference type="SAM" id="Phobius"/>
    </source>
</evidence>
<sequence>MTPAAGAIATLVCMPAPHTPGGTPTPGGHGDRSLVLGAMRVGLHVGFAALLAFGVALTVWGTPWTATTWAVLGMSGVLAAVYLAGTLAEKHHAATGRGPDPAPYAHWWLTTVTLLWAGLVLASGAFAWLAFPLFFLHLHLLRPRHAVAAVALLTLTVAASQWWHSGRLEPAMVVGPAVGAVFAVLMGTAYRVLYEDGEIQRRAVEELHSTRTELARSQHEAGALAERARLAGEIHDTVAQGLSSIVLLSRGTARALEAGDPEGAVERLRLVESSASDNLAEVRRFVRGLSSPLLDHVEPTQAGPETTGPLAPSLRRLCASTEQRSAASGRPLQCRFVLEGNPVPLPAAYEATLLRAAQASLANVAAHSQARSAVVSLAFLGEDVTLDVYDDGIGFAPARIGPRADGTGYGLPSLRERVAGLDGSLEVESAPGEGAVVAVRLPLAGGKEKA</sequence>
<feature type="transmembrane region" description="Helical" evidence="16">
    <location>
        <begin position="170"/>
        <end position="193"/>
    </location>
</feature>
<evidence type="ECO:0000256" key="8">
    <source>
        <dbReference type="ARBA" id="ARBA00022679"/>
    </source>
</evidence>
<evidence type="ECO:0000256" key="10">
    <source>
        <dbReference type="ARBA" id="ARBA00022777"/>
    </source>
</evidence>
<keyword evidence="10 18" id="KW-0418">Kinase</keyword>
<feature type="transmembrane region" description="Helical" evidence="16">
    <location>
        <begin position="146"/>
        <end position="164"/>
    </location>
</feature>